<dbReference type="OrthoDB" id="5297462at2"/>
<dbReference type="Pfam" id="PF01329">
    <property type="entry name" value="Pterin_4a"/>
    <property type="match status" value="1"/>
</dbReference>
<keyword evidence="4" id="KW-0456">Lyase</keyword>
<keyword evidence="6" id="KW-1185">Reference proteome</keyword>
<name>A0A5C7EFH9_9PROT</name>
<evidence type="ECO:0000256" key="1">
    <source>
        <dbReference type="ARBA" id="ARBA00001554"/>
    </source>
</evidence>
<organism evidence="5 6">
    <name type="scientific">Pelomicrobium methylotrophicum</name>
    <dbReference type="NCBI Taxonomy" id="2602750"/>
    <lineage>
        <taxon>Bacteria</taxon>
        <taxon>Pseudomonadati</taxon>
        <taxon>Pseudomonadota</taxon>
        <taxon>Hydrogenophilia</taxon>
        <taxon>Hydrogenophilia incertae sedis</taxon>
        <taxon>Pelomicrobium</taxon>
    </lineage>
</organism>
<dbReference type="InterPro" id="IPR036428">
    <property type="entry name" value="PCD_sf"/>
</dbReference>
<comment type="similarity">
    <text evidence="2">Belongs to the pterin-4-alpha-carbinolamine dehydratase family.</text>
</comment>
<comment type="catalytic activity">
    <reaction evidence="1">
        <text>(4aS,6R)-4a-hydroxy-L-erythro-5,6,7,8-tetrahydrobiopterin = (6R)-L-erythro-6,7-dihydrobiopterin + H2O</text>
        <dbReference type="Rhea" id="RHEA:11920"/>
        <dbReference type="ChEBI" id="CHEBI:15377"/>
        <dbReference type="ChEBI" id="CHEBI:15642"/>
        <dbReference type="ChEBI" id="CHEBI:43120"/>
        <dbReference type="EC" id="4.2.1.96"/>
    </reaction>
</comment>
<evidence type="ECO:0000256" key="3">
    <source>
        <dbReference type="ARBA" id="ARBA00013252"/>
    </source>
</evidence>
<dbReference type="Gene3D" id="3.30.1360.20">
    <property type="entry name" value="Transcriptional coactivator/pterin dehydratase"/>
    <property type="match status" value="1"/>
</dbReference>
<dbReference type="EMBL" id="VPFL01000019">
    <property type="protein sequence ID" value="TXF10973.1"/>
    <property type="molecule type" value="Genomic_DNA"/>
</dbReference>
<dbReference type="InterPro" id="IPR001533">
    <property type="entry name" value="Pterin_deHydtase"/>
</dbReference>
<dbReference type="CDD" id="cd00488">
    <property type="entry name" value="PCD_DCoH"/>
    <property type="match status" value="1"/>
</dbReference>
<protein>
    <recommendedName>
        <fullName evidence="3">4a-hydroxytetrahydrobiopterin dehydratase</fullName>
        <ecNumber evidence="3">4.2.1.96</ecNumber>
    </recommendedName>
</protein>
<dbReference type="InParanoid" id="A0A5C7EFH9"/>
<proteinExistence type="inferred from homology"/>
<dbReference type="Proteomes" id="UP000321201">
    <property type="component" value="Unassembled WGS sequence"/>
</dbReference>
<accession>A0A5C7EFH9</accession>
<sequence length="88" mass="9755">MNLPEGWTRNDRPPYLFRRFQFGGYGETRAFLDRLAALSEEMDYYPDISFGTTYANVTVHARNGAAIGTQDLAFARRASELAGAGSEG</sequence>
<evidence type="ECO:0000256" key="2">
    <source>
        <dbReference type="ARBA" id="ARBA00006472"/>
    </source>
</evidence>
<dbReference type="SUPFAM" id="SSF55248">
    <property type="entry name" value="PCD-like"/>
    <property type="match status" value="1"/>
</dbReference>
<evidence type="ECO:0000313" key="5">
    <source>
        <dbReference type="EMBL" id="TXF10973.1"/>
    </source>
</evidence>
<dbReference type="EC" id="4.2.1.96" evidence="3"/>
<dbReference type="AlphaFoldDB" id="A0A5C7EFH9"/>
<comment type="caution">
    <text evidence="5">The sequence shown here is derived from an EMBL/GenBank/DDBJ whole genome shotgun (WGS) entry which is preliminary data.</text>
</comment>
<reference evidence="5 6" key="1">
    <citation type="submission" date="2019-08" db="EMBL/GenBank/DDBJ databases">
        <title>Pelomicrobium methylotrophicum gen. nov., sp. nov. a moderately thermophilic, facultatively anaerobic, lithoautotrophic and methylotrophic bacterium isolated from a terrestrial mud volcano.</title>
        <authorList>
            <person name="Slobodkina G.B."/>
            <person name="Merkel A.Y."/>
            <person name="Slobodkin A.I."/>
        </authorList>
    </citation>
    <scope>NUCLEOTIDE SEQUENCE [LARGE SCALE GENOMIC DNA]</scope>
    <source>
        <strain evidence="5 6">SM250</strain>
    </source>
</reference>
<dbReference type="GO" id="GO:0006729">
    <property type="term" value="P:tetrahydrobiopterin biosynthetic process"/>
    <property type="evidence" value="ECO:0007669"/>
    <property type="project" value="InterPro"/>
</dbReference>
<evidence type="ECO:0000313" key="6">
    <source>
        <dbReference type="Proteomes" id="UP000321201"/>
    </source>
</evidence>
<dbReference type="GO" id="GO:0008124">
    <property type="term" value="F:4-alpha-hydroxytetrahydrobiopterin dehydratase activity"/>
    <property type="evidence" value="ECO:0007669"/>
    <property type="project" value="UniProtKB-EC"/>
</dbReference>
<evidence type="ECO:0000256" key="4">
    <source>
        <dbReference type="ARBA" id="ARBA00023239"/>
    </source>
</evidence>
<gene>
    <name evidence="5" type="ORF">FR698_12790</name>
</gene>